<organism evidence="2 4">
    <name type="scientific">Chitinophaga sancti</name>
    <dbReference type="NCBI Taxonomy" id="1004"/>
    <lineage>
        <taxon>Bacteria</taxon>
        <taxon>Pseudomonadati</taxon>
        <taxon>Bacteroidota</taxon>
        <taxon>Chitinophagia</taxon>
        <taxon>Chitinophagales</taxon>
        <taxon>Chitinophagaceae</taxon>
        <taxon>Chitinophaga</taxon>
    </lineage>
</organism>
<reference evidence="3 5" key="2">
    <citation type="submission" date="2023-11" db="EMBL/GenBank/DDBJ databases">
        <title>MicrobeMod: A computational toolkit for identifying prokaryotic methylation and restriction-modification with nanopore sequencing.</title>
        <authorList>
            <person name="Crits-Christoph A."/>
            <person name="Kang S.C."/>
            <person name="Lee H."/>
            <person name="Ostrov N."/>
        </authorList>
    </citation>
    <scope>NUCLEOTIDE SEQUENCE [LARGE SCALE GENOMIC DNA]</scope>
    <source>
        <strain evidence="3 5">ATCC 23090</strain>
    </source>
</reference>
<keyword evidence="1" id="KW-0732">Signal</keyword>
<dbReference type="Proteomes" id="UP001326715">
    <property type="component" value="Chromosome"/>
</dbReference>
<evidence type="ECO:0000256" key="1">
    <source>
        <dbReference type="SAM" id="SignalP"/>
    </source>
</evidence>
<reference evidence="2 4" key="1">
    <citation type="submission" date="2016-11" db="EMBL/GenBank/DDBJ databases">
        <authorList>
            <person name="Jaros S."/>
            <person name="Januszkiewicz K."/>
            <person name="Wedrychowicz H."/>
        </authorList>
    </citation>
    <scope>NUCLEOTIDE SEQUENCE [LARGE SCALE GENOMIC DNA]</scope>
    <source>
        <strain evidence="2 4">DSM 784</strain>
    </source>
</reference>
<name>A0A1K1PK55_9BACT</name>
<dbReference type="EMBL" id="CP140154">
    <property type="protein sequence ID" value="WQG88376.1"/>
    <property type="molecule type" value="Genomic_DNA"/>
</dbReference>
<protein>
    <submittedName>
        <fullName evidence="2">Uncharacterized protein</fullName>
    </submittedName>
</protein>
<evidence type="ECO:0000313" key="5">
    <source>
        <dbReference type="Proteomes" id="UP001326715"/>
    </source>
</evidence>
<dbReference type="EMBL" id="FPIZ01000005">
    <property type="protein sequence ID" value="SFW48170.1"/>
    <property type="molecule type" value="Genomic_DNA"/>
</dbReference>
<sequence>MYKSYLVPLAALLSILAYTPPTGKTFTITHFNILFAPDMSNRVDPKLYKRPLNDVDILSIITNNLYPSILRFKRMENQKDRLMIDFINKGLIKQYQVNTEKLLINFGKFPTQRERIEYIFAKPGIKPSMEKDINEMTGEYSLVNNQAIKDNVGADIWSYLNQGIDENKILTNESIVKYKNDIYTNTYRNILILPTDGYIEAGIFGKGFDCSKNTINNFRKAFYTSGEKDMQEFLRKNKRFQIKPVNNELLKNLEILVMELYDRSLSKAGCATVHPTDMEIIKLLWTDWLQQSNVKRFELHPYASSKAEAEIIILKFIGIPTIKSL</sequence>
<keyword evidence="5" id="KW-1185">Reference proteome</keyword>
<gene>
    <name evidence="2" type="ORF">SAMN05661012_02067</name>
    <name evidence="3" type="ORF">SR876_25990</name>
</gene>
<evidence type="ECO:0000313" key="4">
    <source>
        <dbReference type="Proteomes" id="UP000183788"/>
    </source>
</evidence>
<feature type="signal peptide" evidence="1">
    <location>
        <begin position="1"/>
        <end position="19"/>
    </location>
</feature>
<dbReference type="Proteomes" id="UP000183788">
    <property type="component" value="Unassembled WGS sequence"/>
</dbReference>
<dbReference type="STRING" id="1004.SAMN05661012_02067"/>
<dbReference type="RefSeq" id="WP_072359593.1">
    <property type="nucleotide sequence ID" value="NZ_CP139972.1"/>
</dbReference>
<proteinExistence type="predicted"/>
<accession>A0A1K1PK55</accession>
<evidence type="ECO:0000313" key="2">
    <source>
        <dbReference type="EMBL" id="SFW48170.1"/>
    </source>
</evidence>
<evidence type="ECO:0000313" key="3">
    <source>
        <dbReference type="EMBL" id="WQG88376.1"/>
    </source>
</evidence>
<dbReference type="OrthoDB" id="945646at2"/>
<feature type="chain" id="PRO_5012995662" evidence="1">
    <location>
        <begin position="20"/>
        <end position="325"/>
    </location>
</feature>
<dbReference type="AlphaFoldDB" id="A0A1K1PK55"/>